<proteinExistence type="predicted"/>
<accession>A0ACC0V476</accession>
<reference evidence="1" key="1">
    <citation type="submission" date="2022-10" db="EMBL/GenBank/DDBJ databases">
        <title>Complete Genome of Trichothecium roseum strain YXFP-22015, a Plant Pathogen Isolated from Citrus.</title>
        <authorList>
            <person name="Wang Y."/>
            <person name="Zhu L."/>
        </authorList>
    </citation>
    <scope>NUCLEOTIDE SEQUENCE</scope>
    <source>
        <strain evidence="1">YXFP-22015</strain>
    </source>
</reference>
<comment type="caution">
    <text evidence="1">The sequence shown here is derived from an EMBL/GenBank/DDBJ whole genome shotgun (WGS) entry which is preliminary data.</text>
</comment>
<gene>
    <name evidence="1" type="ORF">N3K66_003018</name>
</gene>
<dbReference type="Proteomes" id="UP001163324">
    <property type="component" value="Chromosome 3"/>
</dbReference>
<dbReference type="EMBL" id="CM047942">
    <property type="protein sequence ID" value="KAI9901201.1"/>
    <property type="molecule type" value="Genomic_DNA"/>
</dbReference>
<keyword evidence="2" id="KW-1185">Reference proteome</keyword>
<protein>
    <submittedName>
        <fullName evidence="1">Uncharacterized protein</fullName>
    </submittedName>
</protein>
<evidence type="ECO:0000313" key="2">
    <source>
        <dbReference type="Proteomes" id="UP001163324"/>
    </source>
</evidence>
<name>A0ACC0V476_9HYPO</name>
<evidence type="ECO:0000313" key="1">
    <source>
        <dbReference type="EMBL" id="KAI9901201.1"/>
    </source>
</evidence>
<sequence>MGFDDERDRPTRRGRREDDEDDRRPRNRDRDGADDSEKRKDSGRDRERRRSRDRRDRRRSRTPESSSRRPRSRDRHRDRDRDDRRDRDRQRGEKRSRHEESPRRKSRRDRDVGGGDNKEEDDRQKSADGPLQRSGPLPSQEDSWAVTKGEEPEKPKEKPNYGNSGRLAAASNSVAQADGTTITLKYHEPPEARKPSPRDQWKLFVFKGADIVDEVDLGARSCWLVGRETSVVDLLAEHPSLSKQHAVIQFRYTERRNEFGDRKGKVKPYLIDLESANGTRLNGDEVPESRYLELRDKDMVQFGHSSREYVLMLAPKA</sequence>
<organism evidence="1 2">
    <name type="scientific">Trichothecium roseum</name>
    <dbReference type="NCBI Taxonomy" id="47278"/>
    <lineage>
        <taxon>Eukaryota</taxon>
        <taxon>Fungi</taxon>
        <taxon>Dikarya</taxon>
        <taxon>Ascomycota</taxon>
        <taxon>Pezizomycotina</taxon>
        <taxon>Sordariomycetes</taxon>
        <taxon>Hypocreomycetidae</taxon>
        <taxon>Hypocreales</taxon>
        <taxon>Hypocreales incertae sedis</taxon>
        <taxon>Trichothecium</taxon>
    </lineage>
</organism>